<feature type="chain" id="PRO_5011564480" description="MSHA biogenesis protein MshK" evidence="2">
    <location>
        <begin position="23"/>
        <end position="141"/>
    </location>
</feature>
<accession>A0A1H4HAY7</accession>
<dbReference type="EMBL" id="FNRQ01000008">
    <property type="protein sequence ID" value="SEB18964.1"/>
    <property type="molecule type" value="Genomic_DNA"/>
</dbReference>
<feature type="region of interest" description="Disordered" evidence="1">
    <location>
        <begin position="26"/>
        <end position="63"/>
    </location>
</feature>
<evidence type="ECO:0000256" key="2">
    <source>
        <dbReference type="SAM" id="SignalP"/>
    </source>
</evidence>
<keyword evidence="4" id="KW-1185">Reference proteome</keyword>
<name>A0A1H4HAY7_9BURK</name>
<evidence type="ECO:0000313" key="3">
    <source>
        <dbReference type="EMBL" id="SEB18964.1"/>
    </source>
</evidence>
<evidence type="ECO:0008006" key="5">
    <source>
        <dbReference type="Google" id="ProtNLM"/>
    </source>
</evidence>
<feature type="signal peptide" evidence="2">
    <location>
        <begin position="1"/>
        <end position="22"/>
    </location>
</feature>
<protein>
    <recommendedName>
        <fullName evidence="5">MSHA biogenesis protein MshK</fullName>
    </recommendedName>
</protein>
<feature type="compositionally biased region" description="Polar residues" evidence="1">
    <location>
        <begin position="29"/>
        <end position="44"/>
    </location>
</feature>
<evidence type="ECO:0000256" key="1">
    <source>
        <dbReference type="SAM" id="MobiDB-lite"/>
    </source>
</evidence>
<keyword evidence="2" id="KW-0732">Signal</keyword>
<dbReference type="PROSITE" id="PS51257">
    <property type="entry name" value="PROKAR_LIPOPROTEIN"/>
    <property type="match status" value="1"/>
</dbReference>
<sequence>MKQSIVIAAATFGLLVACASPAQEIASPGASTPTHNASAQSTAPKSHLQDFLSSGNGNPMTLTPPVTAVHSYSSPGRGGAVLRGANGTARVGSDTIELKNGAVYVNGVSYGVVTPAQTVVYTVTEGKHTLQVDGQDRLPLR</sequence>
<organism evidence="3 4">
    <name type="scientific">Paraburkholderia sartisoli</name>
    <dbReference type="NCBI Taxonomy" id="83784"/>
    <lineage>
        <taxon>Bacteria</taxon>
        <taxon>Pseudomonadati</taxon>
        <taxon>Pseudomonadota</taxon>
        <taxon>Betaproteobacteria</taxon>
        <taxon>Burkholderiales</taxon>
        <taxon>Burkholderiaceae</taxon>
        <taxon>Paraburkholderia</taxon>
    </lineage>
</organism>
<reference evidence="4" key="1">
    <citation type="submission" date="2016-10" db="EMBL/GenBank/DDBJ databases">
        <authorList>
            <person name="Varghese N."/>
            <person name="Submissions S."/>
        </authorList>
    </citation>
    <scope>NUCLEOTIDE SEQUENCE [LARGE SCALE GENOMIC DNA]</scope>
    <source>
        <strain evidence="4">LMG 24000</strain>
    </source>
</reference>
<dbReference type="RefSeq" id="WP_245753469.1">
    <property type="nucleotide sequence ID" value="NZ_FNRQ01000008.1"/>
</dbReference>
<gene>
    <name evidence="3" type="ORF">SAMN05192564_10812</name>
</gene>
<dbReference type="Proteomes" id="UP000198638">
    <property type="component" value="Unassembled WGS sequence"/>
</dbReference>
<proteinExistence type="predicted"/>
<feature type="compositionally biased region" description="Polar residues" evidence="1">
    <location>
        <begin position="51"/>
        <end position="61"/>
    </location>
</feature>
<dbReference type="AlphaFoldDB" id="A0A1H4HAY7"/>
<evidence type="ECO:0000313" key="4">
    <source>
        <dbReference type="Proteomes" id="UP000198638"/>
    </source>
</evidence>